<dbReference type="SUPFAM" id="SSF56425">
    <property type="entry name" value="Succinate dehydrogenase/fumarate reductase flavoprotein, catalytic domain"/>
    <property type="match status" value="1"/>
</dbReference>
<protein>
    <recommendedName>
        <fullName evidence="4 10">L-aspartate oxidase</fullName>
        <ecNumber evidence="4 10">1.4.3.16</ecNumber>
    </recommendedName>
</protein>
<comment type="pathway">
    <text evidence="2 12">Cofactor biosynthesis; NAD(+) biosynthesis; iminoaspartate from L-aspartate (oxidase route): step 1/1.</text>
</comment>
<dbReference type="AlphaFoldDB" id="A0A239PYZ8"/>
<evidence type="ECO:0000256" key="13">
    <source>
        <dbReference type="SAM" id="MobiDB-lite"/>
    </source>
</evidence>
<comment type="function">
    <text evidence="12">Catalyzes the oxidation of L-aspartate to iminoaspartate.</text>
</comment>
<dbReference type="InterPro" id="IPR003953">
    <property type="entry name" value="FAD-dep_OxRdtase_2_FAD-bd"/>
</dbReference>
<evidence type="ECO:0000256" key="4">
    <source>
        <dbReference type="ARBA" id="ARBA00012173"/>
    </source>
</evidence>
<keyword evidence="7 12" id="KW-0274">FAD</keyword>
<dbReference type="UniPathway" id="UPA00253">
    <property type="reaction ID" value="UER00326"/>
</dbReference>
<evidence type="ECO:0000256" key="1">
    <source>
        <dbReference type="ARBA" id="ARBA00001974"/>
    </source>
</evidence>
<dbReference type="Gene3D" id="1.20.58.100">
    <property type="entry name" value="Fumarate reductase/succinate dehydrogenase flavoprotein-like, C-terminal domain"/>
    <property type="match status" value="1"/>
</dbReference>
<organism evidence="16 17">
    <name type="scientific">Amphiplicatus metriothermophilus</name>
    <dbReference type="NCBI Taxonomy" id="1519374"/>
    <lineage>
        <taxon>Bacteria</taxon>
        <taxon>Pseudomonadati</taxon>
        <taxon>Pseudomonadota</taxon>
        <taxon>Alphaproteobacteria</taxon>
        <taxon>Parvularculales</taxon>
        <taxon>Parvularculaceae</taxon>
        <taxon>Amphiplicatus</taxon>
    </lineage>
</organism>
<dbReference type="Gene3D" id="3.50.50.60">
    <property type="entry name" value="FAD/NAD(P)-binding domain"/>
    <property type="match status" value="1"/>
</dbReference>
<dbReference type="GO" id="GO:0008734">
    <property type="term" value="F:L-aspartate oxidase activity"/>
    <property type="evidence" value="ECO:0007669"/>
    <property type="project" value="UniProtKB-UniRule"/>
</dbReference>
<dbReference type="PANTHER" id="PTHR42716:SF2">
    <property type="entry name" value="L-ASPARTATE OXIDASE, CHLOROPLASTIC"/>
    <property type="match status" value="1"/>
</dbReference>
<gene>
    <name evidence="16" type="ORF">SAMN06297382_2801</name>
</gene>
<reference evidence="16 17" key="1">
    <citation type="submission" date="2017-07" db="EMBL/GenBank/DDBJ databases">
        <authorList>
            <person name="Sun Z.S."/>
            <person name="Albrecht U."/>
            <person name="Echele G."/>
            <person name="Lee C.C."/>
        </authorList>
    </citation>
    <scope>NUCLEOTIDE SEQUENCE [LARGE SCALE GENOMIC DNA]</scope>
    <source>
        <strain evidence="16 17">CGMCC 1.12710</strain>
    </source>
</reference>
<feature type="domain" description="Fumarate reductase/succinate dehydrogenase flavoprotein-like C-terminal" evidence="15">
    <location>
        <begin position="457"/>
        <end position="504"/>
    </location>
</feature>
<dbReference type="InterPro" id="IPR037099">
    <property type="entry name" value="Fum_R/Succ_DH_flav-like_C_sf"/>
</dbReference>
<dbReference type="Proteomes" id="UP000198346">
    <property type="component" value="Unassembled WGS sequence"/>
</dbReference>
<feature type="domain" description="FAD-dependent oxidoreductase 2 FAD-binding" evidence="14">
    <location>
        <begin position="6"/>
        <end position="377"/>
    </location>
</feature>
<evidence type="ECO:0000313" key="16">
    <source>
        <dbReference type="EMBL" id="SNT75551.1"/>
    </source>
</evidence>
<evidence type="ECO:0000256" key="9">
    <source>
        <dbReference type="ARBA" id="ARBA00048305"/>
    </source>
</evidence>
<evidence type="ECO:0000256" key="7">
    <source>
        <dbReference type="ARBA" id="ARBA00022827"/>
    </source>
</evidence>
<accession>A0A239PYZ8</accession>
<evidence type="ECO:0000256" key="10">
    <source>
        <dbReference type="NCBIfam" id="TIGR00551"/>
    </source>
</evidence>
<dbReference type="PRINTS" id="PR00368">
    <property type="entry name" value="FADPNR"/>
</dbReference>
<keyword evidence="6 12" id="KW-0662">Pyridine nucleotide biosynthesis</keyword>
<dbReference type="EC" id="1.4.3.16" evidence="4 10"/>
<dbReference type="Pfam" id="PF02910">
    <property type="entry name" value="Succ_DH_flav_C"/>
    <property type="match status" value="1"/>
</dbReference>
<comment type="similarity">
    <text evidence="3 12">Belongs to the FAD-dependent oxidoreductase 2 family. NadB subfamily.</text>
</comment>
<evidence type="ECO:0000256" key="8">
    <source>
        <dbReference type="ARBA" id="ARBA00023002"/>
    </source>
</evidence>
<dbReference type="InterPro" id="IPR005288">
    <property type="entry name" value="NadB"/>
</dbReference>
<sequence length="515" mass="53128">MAKPSDILIIGAGIAGLYTALKLAPRPVTVLTARPLGEGGSSAWAQGGLAAAVGPDDTPNLHFADTMEAGAGLVDPAAARVLVDGGPAAVEDLARLGVPFDRAADGSFRLGREAAHCRDRIVHATGDQAGAAIMRALVKAARAAGHIALRERIVVEDLLLDQEGRVGGVLAVDIARSERMEIAAAEIVLATGGLGGLYAVTTNPVQAQGHGLAIAARAGAVVRDPEFVQFHPTALDIGADPAPLATEALRGAGARLVDRQGRAFMTDYHRAGDLAPRDVVARAVEAERKAGRGAFLDAREAVGAAFPEAFPTVFAACRKAGIDPRTTPMPVAPAAHYHMGGVKTDLDGRTGVEGLRAVGEVASTGVHGANRLASNSLLEAIVFGGRIADDLREADLRAPRRAAAPADRFALAPKPAPAAALGVLRAAMAEGCALIRSKQSLARAIETIRRLDEAAETTSGLKNALIAAELIAQGALMREESRGAHFREDFPQTEKEPFHTEIAADGSGADLGETP</sequence>
<evidence type="ECO:0000313" key="17">
    <source>
        <dbReference type="Proteomes" id="UP000198346"/>
    </source>
</evidence>
<keyword evidence="5 12" id="KW-0285">Flavoprotein</keyword>
<evidence type="ECO:0000256" key="6">
    <source>
        <dbReference type="ARBA" id="ARBA00022642"/>
    </source>
</evidence>
<dbReference type="NCBIfam" id="TIGR00551">
    <property type="entry name" value="nadB"/>
    <property type="match status" value="1"/>
</dbReference>
<comment type="subcellular location">
    <subcellularLocation>
        <location evidence="12">Cytoplasm</location>
    </subcellularLocation>
</comment>
<dbReference type="RefSeq" id="WP_089413216.1">
    <property type="nucleotide sequence ID" value="NZ_FZQA01000008.1"/>
</dbReference>
<dbReference type="EMBL" id="FZQA01000008">
    <property type="protein sequence ID" value="SNT75551.1"/>
    <property type="molecule type" value="Genomic_DNA"/>
</dbReference>
<evidence type="ECO:0000256" key="2">
    <source>
        <dbReference type="ARBA" id="ARBA00004950"/>
    </source>
</evidence>
<dbReference type="InterPro" id="IPR015939">
    <property type="entry name" value="Fum_Rdtase/Succ_DH_flav-like_C"/>
</dbReference>
<dbReference type="NCBIfam" id="NF005701">
    <property type="entry name" value="PRK07512.1"/>
    <property type="match status" value="1"/>
</dbReference>
<dbReference type="SUPFAM" id="SSF46977">
    <property type="entry name" value="Succinate dehydrogenase/fumarate reductase flavoprotein C-terminal domain"/>
    <property type="match status" value="1"/>
</dbReference>
<dbReference type="GO" id="GO:0005737">
    <property type="term" value="C:cytoplasm"/>
    <property type="evidence" value="ECO:0007669"/>
    <property type="project" value="UniProtKB-SubCell"/>
</dbReference>
<comment type="cofactor">
    <cofactor evidence="1 12">
        <name>FAD</name>
        <dbReference type="ChEBI" id="CHEBI:57692"/>
    </cofactor>
</comment>
<evidence type="ECO:0000259" key="14">
    <source>
        <dbReference type="Pfam" id="PF00890"/>
    </source>
</evidence>
<feature type="active site" description="Proton acceptor" evidence="11">
    <location>
        <position position="277"/>
    </location>
</feature>
<evidence type="ECO:0000259" key="15">
    <source>
        <dbReference type="Pfam" id="PF02910"/>
    </source>
</evidence>
<dbReference type="Pfam" id="PF00890">
    <property type="entry name" value="FAD_binding_2"/>
    <property type="match status" value="1"/>
</dbReference>
<dbReference type="FunFam" id="3.90.700.10:FF:000002">
    <property type="entry name" value="L-aspartate oxidase"/>
    <property type="match status" value="1"/>
</dbReference>
<dbReference type="InterPro" id="IPR027477">
    <property type="entry name" value="Succ_DH/fumarate_Rdtase_cat_sf"/>
</dbReference>
<comment type="catalytic activity">
    <reaction evidence="9">
        <text>L-aspartate + O2 = iminosuccinate + H2O2</text>
        <dbReference type="Rhea" id="RHEA:25876"/>
        <dbReference type="ChEBI" id="CHEBI:15379"/>
        <dbReference type="ChEBI" id="CHEBI:16240"/>
        <dbReference type="ChEBI" id="CHEBI:29991"/>
        <dbReference type="ChEBI" id="CHEBI:77875"/>
        <dbReference type="EC" id="1.4.3.16"/>
    </reaction>
    <physiologicalReaction direction="left-to-right" evidence="9">
        <dbReference type="Rhea" id="RHEA:25877"/>
    </physiologicalReaction>
</comment>
<feature type="compositionally biased region" description="Basic and acidic residues" evidence="13">
    <location>
        <begin position="488"/>
        <end position="499"/>
    </location>
</feature>
<evidence type="ECO:0000256" key="3">
    <source>
        <dbReference type="ARBA" id="ARBA00008562"/>
    </source>
</evidence>
<keyword evidence="8 12" id="KW-0560">Oxidoreductase</keyword>
<feature type="region of interest" description="Disordered" evidence="13">
    <location>
        <begin position="488"/>
        <end position="515"/>
    </location>
</feature>
<dbReference type="PANTHER" id="PTHR42716">
    <property type="entry name" value="L-ASPARTATE OXIDASE"/>
    <property type="match status" value="1"/>
</dbReference>
<evidence type="ECO:0000256" key="12">
    <source>
        <dbReference type="RuleBase" id="RU362049"/>
    </source>
</evidence>
<dbReference type="OrthoDB" id="9806724at2"/>
<evidence type="ECO:0000256" key="11">
    <source>
        <dbReference type="PIRSR" id="PIRSR000171-1"/>
    </source>
</evidence>
<proteinExistence type="inferred from homology"/>
<dbReference type="GO" id="GO:0034628">
    <property type="term" value="P:'de novo' NAD+ biosynthetic process from L-aspartate"/>
    <property type="evidence" value="ECO:0007669"/>
    <property type="project" value="TreeGrafter"/>
</dbReference>
<evidence type="ECO:0000256" key="5">
    <source>
        <dbReference type="ARBA" id="ARBA00022630"/>
    </source>
</evidence>
<dbReference type="SUPFAM" id="SSF51905">
    <property type="entry name" value="FAD/NAD(P)-binding domain"/>
    <property type="match status" value="1"/>
</dbReference>
<dbReference type="InterPro" id="IPR036188">
    <property type="entry name" value="FAD/NAD-bd_sf"/>
</dbReference>
<name>A0A239PYZ8_9PROT</name>
<keyword evidence="17" id="KW-1185">Reference proteome</keyword>
<dbReference type="Gene3D" id="3.90.700.10">
    <property type="entry name" value="Succinate dehydrogenase/fumarate reductase flavoprotein, catalytic domain"/>
    <property type="match status" value="1"/>
</dbReference>
<dbReference type="PIRSF" id="PIRSF000171">
    <property type="entry name" value="SDHA_APRA_LASPO"/>
    <property type="match status" value="1"/>
</dbReference>